<dbReference type="EMBL" id="CM017321">
    <property type="protein sequence ID" value="KAE7999746.1"/>
    <property type="molecule type" value="Genomic_DNA"/>
</dbReference>
<reference evidence="1 2" key="1">
    <citation type="submission" date="2019-06" db="EMBL/GenBank/DDBJ databases">
        <title>A chromosomal-level reference genome of Carpinus fangiana (Coryloideae, Betulaceae).</title>
        <authorList>
            <person name="Yang X."/>
            <person name="Wang Z."/>
            <person name="Zhang L."/>
            <person name="Hao G."/>
            <person name="Liu J."/>
            <person name="Yang Y."/>
        </authorList>
    </citation>
    <scope>NUCLEOTIDE SEQUENCE [LARGE SCALE GENOMIC DNA]</scope>
    <source>
        <strain evidence="1">Cfa_2016G</strain>
        <tissue evidence="1">Leaf</tissue>
    </source>
</reference>
<dbReference type="OrthoDB" id="694638at2759"/>
<dbReference type="PANTHER" id="PTHR33526">
    <property type="entry name" value="OS07G0123800 PROTEIN"/>
    <property type="match status" value="1"/>
</dbReference>
<evidence type="ECO:0000313" key="1">
    <source>
        <dbReference type="EMBL" id="KAE7999746.1"/>
    </source>
</evidence>
<protein>
    <submittedName>
        <fullName evidence="1">Uncharacterized protein</fullName>
    </submittedName>
</protein>
<name>A0A5N6QKD5_9ROSI</name>
<dbReference type="AlphaFoldDB" id="A0A5N6QKD5"/>
<dbReference type="Proteomes" id="UP000327013">
    <property type="component" value="Chromosome 1"/>
</dbReference>
<dbReference type="PANTHER" id="PTHR33526:SF4">
    <property type="entry name" value="OS07G0123800 PROTEIN"/>
    <property type="match status" value="1"/>
</dbReference>
<organism evidence="1 2">
    <name type="scientific">Carpinus fangiana</name>
    <dbReference type="NCBI Taxonomy" id="176857"/>
    <lineage>
        <taxon>Eukaryota</taxon>
        <taxon>Viridiplantae</taxon>
        <taxon>Streptophyta</taxon>
        <taxon>Embryophyta</taxon>
        <taxon>Tracheophyta</taxon>
        <taxon>Spermatophyta</taxon>
        <taxon>Magnoliopsida</taxon>
        <taxon>eudicotyledons</taxon>
        <taxon>Gunneridae</taxon>
        <taxon>Pentapetalae</taxon>
        <taxon>rosids</taxon>
        <taxon>fabids</taxon>
        <taxon>Fagales</taxon>
        <taxon>Betulaceae</taxon>
        <taxon>Carpinus</taxon>
    </lineage>
</organism>
<dbReference type="PIRSF" id="PIRSF031279">
    <property type="entry name" value="UCP031279"/>
    <property type="match status" value="1"/>
</dbReference>
<dbReference type="InterPro" id="IPR016972">
    <property type="entry name" value="UCP031279"/>
</dbReference>
<gene>
    <name evidence="1" type="ORF">FH972_004148</name>
</gene>
<sequence>MGNKEGKKESKLRWCMKAPLRILIKMRDFYIQSMNECSGRLDYGMPMGCPTPQISTLPKSFSTNGTRSTANNEDFRELMRAASTRSLGNYKVHQVAKSPTTTAPPDNFSRSRSVGFGRIDEDKSCDFGEVIKVNTDVYPRSRSYAVNRRTRVF</sequence>
<keyword evidence="2" id="KW-1185">Reference proteome</keyword>
<accession>A0A5N6QKD5</accession>
<proteinExistence type="predicted"/>
<evidence type="ECO:0000313" key="2">
    <source>
        <dbReference type="Proteomes" id="UP000327013"/>
    </source>
</evidence>